<dbReference type="CDD" id="cd01092">
    <property type="entry name" value="APP-like"/>
    <property type="match status" value="1"/>
</dbReference>
<dbReference type="AlphaFoldDB" id="A0A831SMG0"/>
<comment type="caution">
    <text evidence="8">The sequence shown here is derived from an EMBL/GenBank/DDBJ whole genome shotgun (WGS) entry which is preliminary data.</text>
</comment>
<keyword evidence="1" id="KW-0645">Protease</keyword>
<evidence type="ECO:0000259" key="7">
    <source>
        <dbReference type="Pfam" id="PF01321"/>
    </source>
</evidence>
<dbReference type="PROSITE" id="PS00491">
    <property type="entry name" value="PROLINE_PEPTIDASE"/>
    <property type="match status" value="1"/>
</dbReference>
<dbReference type="Pfam" id="PF01321">
    <property type="entry name" value="Creatinase_N"/>
    <property type="match status" value="1"/>
</dbReference>
<evidence type="ECO:0000313" key="8">
    <source>
        <dbReference type="EMBL" id="HED30351.1"/>
    </source>
</evidence>
<evidence type="ECO:0000256" key="2">
    <source>
        <dbReference type="ARBA" id="ARBA00022723"/>
    </source>
</evidence>
<gene>
    <name evidence="8" type="ORF">ENN50_01395</name>
</gene>
<dbReference type="InterPro" id="IPR000587">
    <property type="entry name" value="Creatinase_N"/>
</dbReference>
<dbReference type="Gene3D" id="3.90.230.10">
    <property type="entry name" value="Creatinase/methionine aminopeptidase superfamily"/>
    <property type="match status" value="1"/>
</dbReference>
<feature type="domain" description="Peptidase M24" evidence="6">
    <location>
        <begin position="140"/>
        <end position="340"/>
    </location>
</feature>
<keyword evidence="8" id="KW-0031">Aminopeptidase</keyword>
<dbReference type="Pfam" id="PF00557">
    <property type="entry name" value="Peptidase_M24"/>
    <property type="match status" value="1"/>
</dbReference>
<dbReference type="EMBL" id="DSBW01000031">
    <property type="protein sequence ID" value="HED30351.1"/>
    <property type="molecule type" value="Genomic_DNA"/>
</dbReference>
<dbReference type="SUPFAM" id="SSF55920">
    <property type="entry name" value="Creatinase/aminopeptidase"/>
    <property type="match status" value="1"/>
</dbReference>
<dbReference type="GO" id="GO:0008237">
    <property type="term" value="F:metallopeptidase activity"/>
    <property type="evidence" value="ECO:0007669"/>
    <property type="project" value="UniProtKB-KW"/>
</dbReference>
<sequence length="357" mass="39670">MSGNSWKLDMIRRKMAEKGLDAFFVSDLNTIRWLSGFSGSNAKILLSLNDALLFTDFRYSEQVRQEVSVMESRIVSGGFASELARYDFGPGNRMGVERDRMTLEEAEQLKKVFRKGRIVPLKGFFEEFRMIKDASEILMMQQAAAVSEKVLEKVLPMISPAVSEMDIAAEISYLHRKSGAEKDSFDPIVASGSRSALPHARPTTKKFRSGELIVIDLGCVCKGYASDQTRTVALGRVSSEARRIYGIVRDAQLLGLESAFEGMRARDLDRIVRDAIADKGYKAEFGHSLGHGVGVEVHEAPSVSSLSEHSLHESAVFTIEPGIYLPGCFGVRIEDTVVMRKDGAEPFQRFTKELVEL</sequence>
<protein>
    <submittedName>
        <fullName evidence="8">Aminopeptidase P family protein</fullName>
    </submittedName>
</protein>
<evidence type="ECO:0000256" key="1">
    <source>
        <dbReference type="ARBA" id="ARBA00022670"/>
    </source>
</evidence>
<evidence type="ECO:0000256" key="3">
    <source>
        <dbReference type="ARBA" id="ARBA00022801"/>
    </source>
</evidence>
<evidence type="ECO:0000256" key="4">
    <source>
        <dbReference type="ARBA" id="ARBA00023049"/>
    </source>
</evidence>
<dbReference type="Proteomes" id="UP000886335">
    <property type="component" value="Unassembled WGS sequence"/>
</dbReference>
<dbReference type="InterPro" id="IPR000994">
    <property type="entry name" value="Pept_M24"/>
</dbReference>
<dbReference type="GO" id="GO:0006508">
    <property type="term" value="P:proteolysis"/>
    <property type="evidence" value="ECO:0007669"/>
    <property type="project" value="UniProtKB-KW"/>
</dbReference>
<comment type="similarity">
    <text evidence="5">Belongs to the peptidase M24B family.</text>
</comment>
<accession>A0A831SMG0</accession>
<proteinExistence type="inferred from homology"/>
<organism evidence="8">
    <name type="scientific">Prosthecochloris aestuarii</name>
    <dbReference type="NCBI Taxonomy" id="1102"/>
    <lineage>
        <taxon>Bacteria</taxon>
        <taxon>Pseudomonadati</taxon>
        <taxon>Chlorobiota</taxon>
        <taxon>Chlorobiia</taxon>
        <taxon>Chlorobiales</taxon>
        <taxon>Chlorobiaceae</taxon>
        <taxon>Prosthecochloris</taxon>
    </lineage>
</organism>
<dbReference type="InterPro" id="IPR029149">
    <property type="entry name" value="Creatin/AminoP/Spt16_N"/>
</dbReference>
<feature type="domain" description="Creatinase N-terminal" evidence="7">
    <location>
        <begin position="8"/>
        <end position="131"/>
    </location>
</feature>
<dbReference type="InterPro" id="IPR050659">
    <property type="entry name" value="Peptidase_M24B"/>
</dbReference>
<dbReference type="SUPFAM" id="SSF53092">
    <property type="entry name" value="Creatinase/prolidase N-terminal domain"/>
    <property type="match status" value="1"/>
</dbReference>
<name>A0A831SMG0_PROAE</name>
<keyword evidence="4" id="KW-0482">Metalloprotease</keyword>
<dbReference type="InterPro" id="IPR001131">
    <property type="entry name" value="Peptidase_M24B_aminopep-P_CS"/>
</dbReference>
<dbReference type="PANTHER" id="PTHR46112:SF3">
    <property type="entry name" value="AMINOPEPTIDASE YPDF"/>
    <property type="match status" value="1"/>
</dbReference>
<dbReference type="PANTHER" id="PTHR46112">
    <property type="entry name" value="AMINOPEPTIDASE"/>
    <property type="match status" value="1"/>
</dbReference>
<dbReference type="InterPro" id="IPR036005">
    <property type="entry name" value="Creatinase/aminopeptidase-like"/>
</dbReference>
<keyword evidence="2 5" id="KW-0479">Metal-binding</keyword>
<dbReference type="GO" id="GO:0004177">
    <property type="term" value="F:aminopeptidase activity"/>
    <property type="evidence" value="ECO:0007669"/>
    <property type="project" value="UniProtKB-KW"/>
</dbReference>
<evidence type="ECO:0000259" key="6">
    <source>
        <dbReference type="Pfam" id="PF00557"/>
    </source>
</evidence>
<evidence type="ECO:0000256" key="5">
    <source>
        <dbReference type="RuleBase" id="RU000590"/>
    </source>
</evidence>
<dbReference type="Gene3D" id="3.40.350.10">
    <property type="entry name" value="Creatinase/prolidase N-terminal domain"/>
    <property type="match status" value="1"/>
</dbReference>
<dbReference type="GO" id="GO:0046872">
    <property type="term" value="F:metal ion binding"/>
    <property type="evidence" value="ECO:0007669"/>
    <property type="project" value="UniProtKB-KW"/>
</dbReference>
<reference evidence="8" key="1">
    <citation type="journal article" date="2020" name="mSystems">
        <title>Genome- and Community-Level Interaction Insights into Carbon Utilization and Element Cycling Functions of Hydrothermarchaeota in Hydrothermal Sediment.</title>
        <authorList>
            <person name="Zhou Z."/>
            <person name="Liu Y."/>
            <person name="Xu W."/>
            <person name="Pan J."/>
            <person name="Luo Z.H."/>
            <person name="Li M."/>
        </authorList>
    </citation>
    <scope>NUCLEOTIDE SEQUENCE [LARGE SCALE GENOMIC DNA]</scope>
    <source>
        <strain evidence="8">SpSt-1181</strain>
    </source>
</reference>
<keyword evidence="3" id="KW-0378">Hydrolase</keyword>